<feature type="compositionally biased region" description="Basic residues" evidence="1">
    <location>
        <begin position="38"/>
        <end position="59"/>
    </location>
</feature>
<feature type="compositionally biased region" description="Basic and acidic residues" evidence="1">
    <location>
        <begin position="1"/>
        <end position="12"/>
    </location>
</feature>
<dbReference type="AlphaFoldDB" id="A0AAN6Z0A1"/>
<evidence type="ECO:0000313" key="3">
    <source>
        <dbReference type="Proteomes" id="UP001302602"/>
    </source>
</evidence>
<dbReference type="Proteomes" id="UP001302602">
    <property type="component" value="Unassembled WGS sequence"/>
</dbReference>
<name>A0AAN6Z0A1_9PEZI</name>
<accession>A0AAN6Z0A1</accession>
<evidence type="ECO:0000313" key="2">
    <source>
        <dbReference type="EMBL" id="KAK4119259.1"/>
    </source>
</evidence>
<protein>
    <submittedName>
        <fullName evidence="2">Uncharacterized protein</fullName>
    </submittedName>
</protein>
<dbReference type="GeneID" id="87830696"/>
<proteinExistence type="predicted"/>
<evidence type="ECO:0000256" key="1">
    <source>
        <dbReference type="SAM" id="MobiDB-lite"/>
    </source>
</evidence>
<gene>
    <name evidence="2" type="ORF">N657DRAFT_650372</name>
</gene>
<feature type="compositionally biased region" description="Basic and acidic residues" evidence="1">
    <location>
        <begin position="19"/>
        <end position="37"/>
    </location>
</feature>
<reference evidence="2" key="1">
    <citation type="journal article" date="2023" name="Mol. Phylogenet. Evol.">
        <title>Genome-scale phylogeny and comparative genomics of the fungal order Sordariales.</title>
        <authorList>
            <person name="Hensen N."/>
            <person name="Bonometti L."/>
            <person name="Westerberg I."/>
            <person name="Brannstrom I.O."/>
            <person name="Guillou S."/>
            <person name="Cros-Aarteil S."/>
            <person name="Calhoun S."/>
            <person name="Haridas S."/>
            <person name="Kuo A."/>
            <person name="Mondo S."/>
            <person name="Pangilinan J."/>
            <person name="Riley R."/>
            <person name="LaButti K."/>
            <person name="Andreopoulos B."/>
            <person name="Lipzen A."/>
            <person name="Chen C."/>
            <person name="Yan M."/>
            <person name="Daum C."/>
            <person name="Ng V."/>
            <person name="Clum A."/>
            <person name="Steindorff A."/>
            <person name="Ohm R.A."/>
            <person name="Martin F."/>
            <person name="Silar P."/>
            <person name="Natvig D.O."/>
            <person name="Lalanne C."/>
            <person name="Gautier V."/>
            <person name="Ament-Velasquez S.L."/>
            <person name="Kruys A."/>
            <person name="Hutchinson M.I."/>
            <person name="Powell A.J."/>
            <person name="Barry K."/>
            <person name="Miller A.N."/>
            <person name="Grigoriev I.V."/>
            <person name="Debuchy R."/>
            <person name="Gladieux P."/>
            <person name="Hiltunen Thoren M."/>
            <person name="Johannesson H."/>
        </authorList>
    </citation>
    <scope>NUCLEOTIDE SEQUENCE</scope>
    <source>
        <strain evidence="2">CBS 731.68</strain>
    </source>
</reference>
<feature type="region of interest" description="Disordered" evidence="1">
    <location>
        <begin position="1"/>
        <end position="64"/>
    </location>
</feature>
<sequence length="85" mass="10394">MESHVAGERDSAGGEIGEDIYRPERRPVDHLQPDKLVPRHHHRQNRRRRNRRRRNKRRYSMNQMLRTRVTGLVSWAQKSQRQWKS</sequence>
<organism evidence="2 3">
    <name type="scientific">Parathielavia appendiculata</name>
    <dbReference type="NCBI Taxonomy" id="2587402"/>
    <lineage>
        <taxon>Eukaryota</taxon>
        <taxon>Fungi</taxon>
        <taxon>Dikarya</taxon>
        <taxon>Ascomycota</taxon>
        <taxon>Pezizomycotina</taxon>
        <taxon>Sordariomycetes</taxon>
        <taxon>Sordariomycetidae</taxon>
        <taxon>Sordariales</taxon>
        <taxon>Chaetomiaceae</taxon>
        <taxon>Parathielavia</taxon>
    </lineage>
</organism>
<comment type="caution">
    <text evidence="2">The sequence shown here is derived from an EMBL/GenBank/DDBJ whole genome shotgun (WGS) entry which is preliminary data.</text>
</comment>
<keyword evidence="3" id="KW-1185">Reference proteome</keyword>
<dbReference type="EMBL" id="MU853251">
    <property type="protein sequence ID" value="KAK4119259.1"/>
    <property type="molecule type" value="Genomic_DNA"/>
</dbReference>
<reference evidence="2" key="2">
    <citation type="submission" date="2023-05" db="EMBL/GenBank/DDBJ databases">
        <authorList>
            <consortium name="Lawrence Berkeley National Laboratory"/>
            <person name="Steindorff A."/>
            <person name="Hensen N."/>
            <person name="Bonometti L."/>
            <person name="Westerberg I."/>
            <person name="Brannstrom I.O."/>
            <person name="Guillou S."/>
            <person name="Cros-Aarteil S."/>
            <person name="Calhoun S."/>
            <person name="Haridas S."/>
            <person name="Kuo A."/>
            <person name="Mondo S."/>
            <person name="Pangilinan J."/>
            <person name="Riley R."/>
            <person name="Labutti K."/>
            <person name="Andreopoulos B."/>
            <person name="Lipzen A."/>
            <person name="Chen C."/>
            <person name="Yanf M."/>
            <person name="Daum C."/>
            <person name="Ng V."/>
            <person name="Clum A."/>
            <person name="Ohm R."/>
            <person name="Martin F."/>
            <person name="Silar P."/>
            <person name="Natvig D."/>
            <person name="Lalanne C."/>
            <person name="Gautier V."/>
            <person name="Ament-Velasquez S.L."/>
            <person name="Kruys A."/>
            <person name="Hutchinson M.I."/>
            <person name="Powell A.J."/>
            <person name="Barry K."/>
            <person name="Miller A.N."/>
            <person name="Grigoriev I.V."/>
            <person name="Debuchy R."/>
            <person name="Gladieux P."/>
            <person name="Thoren M.H."/>
            <person name="Johannesson H."/>
        </authorList>
    </citation>
    <scope>NUCLEOTIDE SEQUENCE</scope>
    <source>
        <strain evidence="2">CBS 731.68</strain>
    </source>
</reference>
<dbReference type="RefSeq" id="XP_062643032.1">
    <property type="nucleotide sequence ID" value="XM_062793927.1"/>
</dbReference>